<dbReference type="PROSITE" id="PS50983">
    <property type="entry name" value="FE_B12_PBP"/>
    <property type="match status" value="1"/>
</dbReference>
<gene>
    <name evidence="6" type="ORF">SAMN05216219_0519</name>
</gene>
<keyword evidence="4" id="KW-0732">Signal</keyword>
<keyword evidence="3" id="KW-0813">Transport</keyword>
<evidence type="ECO:0000256" key="2">
    <source>
        <dbReference type="ARBA" id="ARBA00008814"/>
    </source>
</evidence>
<dbReference type="Pfam" id="PF01497">
    <property type="entry name" value="Peripla_BP_2"/>
    <property type="match status" value="1"/>
</dbReference>
<keyword evidence="7" id="KW-1185">Reference proteome</keyword>
<accession>A0A1I4YTZ5</accession>
<dbReference type="Gene3D" id="3.40.50.1980">
    <property type="entry name" value="Nitrogenase molybdenum iron protein domain"/>
    <property type="match status" value="2"/>
</dbReference>
<dbReference type="PANTHER" id="PTHR30532">
    <property type="entry name" value="IRON III DICITRATE-BINDING PERIPLASMIC PROTEIN"/>
    <property type="match status" value="1"/>
</dbReference>
<dbReference type="SUPFAM" id="SSF53807">
    <property type="entry name" value="Helical backbone' metal receptor"/>
    <property type="match status" value="1"/>
</dbReference>
<protein>
    <submittedName>
        <fullName evidence="6">Iron complex transport system substrate-binding protein</fullName>
    </submittedName>
</protein>
<dbReference type="AlphaFoldDB" id="A0A1I4YTZ5"/>
<dbReference type="InterPro" id="IPR002491">
    <property type="entry name" value="ABC_transptr_periplasmic_BD"/>
</dbReference>
<reference evidence="7" key="1">
    <citation type="submission" date="2016-10" db="EMBL/GenBank/DDBJ databases">
        <authorList>
            <person name="Varghese N."/>
            <person name="Submissions S."/>
        </authorList>
    </citation>
    <scope>NUCLEOTIDE SEQUENCE [LARGE SCALE GENOMIC DNA]</scope>
    <source>
        <strain evidence="7">CGMCC 1.11101</strain>
    </source>
</reference>
<dbReference type="PANTHER" id="PTHR30532:SF28">
    <property type="entry name" value="PETROBACTIN-BINDING PROTEIN YCLQ"/>
    <property type="match status" value="1"/>
</dbReference>
<comment type="subcellular location">
    <subcellularLocation>
        <location evidence="1">Cell envelope</location>
    </subcellularLocation>
</comment>
<dbReference type="InterPro" id="IPR051313">
    <property type="entry name" value="Bact_iron-sidero_bind"/>
</dbReference>
<dbReference type="GO" id="GO:1901678">
    <property type="term" value="P:iron coordination entity transport"/>
    <property type="evidence" value="ECO:0007669"/>
    <property type="project" value="UniProtKB-ARBA"/>
</dbReference>
<evidence type="ECO:0000259" key="5">
    <source>
        <dbReference type="PROSITE" id="PS50983"/>
    </source>
</evidence>
<dbReference type="RefSeq" id="WP_090708511.1">
    <property type="nucleotide sequence ID" value="NZ_FOVM01000001.1"/>
</dbReference>
<dbReference type="STRING" id="995034.SAMN05216219_0519"/>
<evidence type="ECO:0000256" key="3">
    <source>
        <dbReference type="ARBA" id="ARBA00022448"/>
    </source>
</evidence>
<proteinExistence type="inferred from homology"/>
<evidence type="ECO:0000256" key="4">
    <source>
        <dbReference type="ARBA" id="ARBA00022729"/>
    </source>
</evidence>
<comment type="similarity">
    <text evidence="2">Belongs to the bacterial solute-binding protein 8 family.</text>
</comment>
<organism evidence="6 7">
    <name type="scientific">Mycetocola miduiensis</name>
    <dbReference type="NCBI Taxonomy" id="995034"/>
    <lineage>
        <taxon>Bacteria</taxon>
        <taxon>Bacillati</taxon>
        <taxon>Actinomycetota</taxon>
        <taxon>Actinomycetes</taxon>
        <taxon>Micrococcales</taxon>
        <taxon>Microbacteriaceae</taxon>
        <taxon>Mycetocola</taxon>
    </lineage>
</organism>
<dbReference type="GO" id="GO:0030288">
    <property type="term" value="C:outer membrane-bounded periplasmic space"/>
    <property type="evidence" value="ECO:0007669"/>
    <property type="project" value="TreeGrafter"/>
</dbReference>
<dbReference type="OrthoDB" id="1846031at2"/>
<dbReference type="Proteomes" id="UP000198867">
    <property type="component" value="Unassembled WGS sequence"/>
</dbReference>
<evidence type="ECO:0000313" key="6">
    <source>
        <dbReference type="EMBL" id="SFN41496.1"/>
    </source>
</evidence>
<dbReference type="EMBL" id="FOVM01000001">
    <property type="protein sequence ID" value="SFN41496.1"/>
    <property type="molecule type" value="Genomic_DNA"/>
</dbReference>
<name>A0A1I4YTZ5_9MICO</name>
<evidence type="ECO:0000256" key="1">
    <source>
        <dbReference type="ARBA" id="ARBA00004196"/>
    </source>
</evidence>
<sequence>MHTPPSLRRRATSLRRGATSLRRGATMLAVVATSAVLLSGCATTASSETDATATDSGAFPVTIESALGDAVIPSEPKSVVTIGWGSADTAIALGTTPVGVEAATWGGDEDQYFPWVRDAIEKKGDDLPTTFNVYPEIDVEAVLELAPDLILAPQSGISEDEFATLSEIAPVVAYPDSAWRTTWDDQIEIIGKALGKSDEAAELITGIDEDIAAAAAEHPEFAGLSFAYVYAAEPGALALYQAGDPRVDLITGLGMTIDESVGEVPLTDGSFSSTVGLERADLLDDVDVLFTWFNDEENQKLIEAQPLFAQIPAVERGSYVPSVDNQLGMASSMITPLSVPWALDKYIPFIEDAVTKAAK</sequence>
<evidence type="ECO:0000313" key="7">
    <source>
        <dbReference type="Proteomes" id="UP000198867"/>
    </source>
</evidence>
<dbReference type="CDD" id="cd01146">
    <property type="entry name" value="FhuD"/>
    <property type="match status" value="1"/>
</dbReference>
<feature type="domain" description="Fe/B12 periplasmic-binding" evidence="5">
    <location>
        <begin position="78"/>
        <end position="354"/>
    </location>
</feature>